<sequence>MSSDISRKIVATAKLFRIGNDIALGYASIVGYLLCNGRSIYSVILLFIAAFLVGAGANTINDYIDREVDRINKPWRPIPSGIINPIEALYIAILTTAIGIIISAFLSPLNGLIAFIASILAYLYSIRLKKVLLIGNIVVASLTGLAIIFGGVLSGIESSSKMIQLDIIVVSLYATLLNLGREFLKGIEDVEGDRKLGIKTLATVFNPYIAYNASLAIYLLLIGLSFIPYLILNYSIYYLVLAIFVDITIILSLYVARSLKSDDAWRATRILKISAFIGISAFLAEAIARML</sequence>
<evidence type="ECO:0000256" key="10">
    <source>
        <dbReference type="ARBA" id="ARBA00023209"/>
    </source>
</evidence>
<reference evidence="13 14" key="1">
    <citation type="journal article" date="2010" name="Stand. Genomic Sci.">
        <title>Complete genome sequence of Ignisphaera aggregans type strain (AQ1.S1).</title>
        <authorList>
            <person name="Goker M."/>
            <person name="Held B."/>
            <person name="Lapidus A."/>
            <person name="Nolan M."/>
            <person name="Spring S."/>
            <person name="Yasawong M."/>
            <person name="Lucas S."/>
            <person name="Glavina Del Rio T."/>
            <person name="Tice H."/>
            <person name="Cheng J.F."/>
            <person name="Goodwin L."/>
            <person name="Tapia R."/>
            <person name="Pitluck S."/>
            <person name="Liolios K."/>
            <person name="Ivanova N."/>
            <person name="Mavromatis K."/>
            <person name="Mikhailova N."/>
            <person name="Pati A."/>
            <person name="Chen A."/>
            <person name="Palaniappan K."/>
            <person name="Brambilla E."/>
            <person name="Land M."/>
            <person name="Hauser L."/>
            <person name="Chang Y.J."/>
            <person name="Jeffries C.D."/>
            <person name="Brettin T."/>
            <person name="Detter J.C."/>
            <person name="Han C."/>
            <person name="Rohde M."/>
            <person name="Sikorski J."/>
            <person name="Woyke T."/>
            <person name="Bristow J."/>
            <person name="Eisen J.A."/>
            <person name="Markowitz V."/>
            <person name="Hugenholtz P."/>
            <person name="Kyrpides N.C."/>
            <person name="Klenk H.P."/>
        </authorList>
    </citation>
    <scope>NUCLEOTIDE SEQUENCE [LARGE SCALE GENOMIC DNA]</scope>
    <source>
        <strain evidence="14">DSM 17230 / JCM 13409 / AQ1.S1</strain>
    </source>
</reference>
<feature type="transmembrane region" description="Helical" evidence="12">
    <location>
        <begin position="236"/>
        <end position="256"/>
    </location>
</feature>
<dbReference type="STRING" id="583356.Igag_1473"/>
<feature type="transmembrane region" description="Helical" evidence="12">
    <location>
        <begin position="162"/>
        <end position="179"/>
    </location>
</feature>
<dbReference type="GO" id="GO:0047295">
    <property type="term" value="F:geranylgeranylglycerol-phosphate geranylgeranyltransferase activity"/>
    <property type="evidence" value="ECO:0007669"/>
    <property type="project" value="UniProtKB-UniRule"/>
</dbReference>
<dbReference type="PANTHER" id="PTHR42723">
    <property type="entry name" value="CHLOROPHYLL SYNTHASE"/>
    <property type="match status" value="1"/>
</dbReference>
<keyword evidence="9 12" id="KW-0472">Membrane</keyword>
<keyword evidence="6 12" id="KW-0460">Magnesium</keyword>
<dbReference type="Proteomes" id="UP000001304">
    <property type="component" value="Chromosome"/>
</dbReference>
<feature type="transmembrane region" description="Helical" evidence="12">
    <location>
        <begin position="268"/>
        <end position="288"/>
    </location>
</feature>
<evidence type="ECO:0000256" key="2">
    <source>
        <dbReference type="ARBA" id="ARBA00022475"/>
    </source>
</evidence>
<evidence type="ECO:0000256" key="3">
    <source>
        <dbReference type="ARBA" id="ARBA00022516"/>
    </source>
</evidence>
<comment type="similarity">
    <text evidence="12">Belongs to the UbiA prenyltransferase family. DGGGP synthase subfamily.</text>
</comment>
<dbReference type="EC" id="2.5.1.42" evidence="12"/>
<dbReference type="EMBL" id="CP002098">
    <property type="protein sequence ID" value="ADM28275.1"/>
    <property type="molecule type" value="Genomic_DNA"/>
</dbReference>
<feature type="transmembrane region" description="Helical" evidence="12">
    <location>
        <begin position="15"/>
        <end position="34"/>
    </location>
</feature>
<dbReference type="CDD" id="cd13961">
    <property type="entry name" value="PT_UbiA_DGGGPS"/>
    <property type="match status" value="1"/>
</dbReference>
<comment type="pathway">
    <text evidence="12">Membrane lipid metabolism; glycerophospholipid metabolism.</text>
</comment>
<dbReference type="InterPro" id="IPR000537">
    <property type="entry name" value="UbiA_prenyltransferase"/>
</dbReference>
<feature type="transmembrane region" description="Helical" evidence="12">
    <location>
        <begin position="81"/>
        <end position="102"/>
    </location>
</feature>
<evidence type="ECO:0000313" key="13">
    <source>
        <dbReference type="EMBL" id="ADM28275.1"/>
    </source>
</evidence>
<dbReference type="AlphaFoldDB" id="E0SQL9"/>
<evidence type="ECO:0000256" key="6">
    <source>
        <dbReference type="ARBA" id="ARBA00022842"/>
    </source>
</evidence>
<evidence type="ECO:0000256" key="8">
    <source>
        <dbReference type="ARBA" id="ARBA00023098"/>
    </source>
</evidence>
<evidence type="ECO:0000256" key="4">
    <source>
        <dbReference type="ARBA" id="ARBA00022679"/>
    </source>
</evidence>
<keyword evidence="10 12" id="KW-0594">Phospholipid biosynthesis</keyword>
<gene>
    <name evidence="13" type="ordered locus">Igag_1473</name>
</gene>
<dbReference type="InterPro" id="IPR023547">
    <property type="entry name" value="DGGGP_synth"/>
</dbReference>
<feature type="transmembrane region" description="Helical" evidence="12">
    <location>
        <begin position="131"/>
        <end position="156"/>
    </location>
</feature>
<comment type="function">
    <text evidence="12">Prenyltransferase that catalyzes the transfer of the geranylgeranyl moiety of geranylgeranyl diphosphate (GGPP) to the C2 hydroxyl of (S)-3-O-geranylgeranylglyceryl phosphate (GGGP). This reaction is the second ether-bond-formation step in the biosynthesis of archaeal membrane lipids.</text>
</comment>
<evidence type="ECO:0000256" key="7">
    <source>
        <dbReference type="ARBA" id="ARBA00022989"/>
    </source>
</evidence>
<dbReference type="InterPro" id="IPR050475">
    <property type="entry name" value="Prenyltransferase_related"/>
</dbReference>
<keyword evidence="8 12" id="KW-0443">Lipid metabolism</keyword>
<dbReference type="GO" id="GO:0005886">
    <property type="term" value="C:plasma membrane"/>
    <property type="evidence" value="ECO:0007669"/>
    <property type="project" value="UniProtKB-SubCell"/>
</dbReference>
<evidence type="ECO:0000256" key="5">
    <source>
        <dbReference type="ARBA" id="ARBA00022692"/>
    </source>
</evidence>
<protein>
    <recommendedName>
        <fullName evidence="12">Digeranylgeranylglyceryl phosphate synthase</fullName>
        <shortName evidence="12">DGGGP synthase</shortName>
        <shortName evidence="12">DGGGPS</shortName>
        <ecNumber evidence="12">2.5.1.42</ecNumber>
    </recommendedName>
    <alternativeName>
        <fullName evidence="12">(S)-2,3-di-O-geranylgeranylglyceryl phosphate synthase</fullName>
    </alternativeName>
    <alternativeName>
        <fullName evidence="12">Geranylgeranylglycerol-phosphate geranylgeranyltransferase</fullName>
    </alternativeName>
</protein>
<keyword evidence="2 12" id="KW-1003">Cell membrane</keyword>
<dbReference type="BioCyc" id="IAGG583356:GHAH-1462-MONOMER"/>
<comment type="catalytic activity">
    <reaction evidence="12">
        <text>sn-3-O-(geranylgeranyl)glycerol 1-phosphate + (2E,6E,10E)-geranylgeranyl diphosphate = 2,3-bis-O-(geranylgeranyl)-sn-glycerol 1-phosphate + diphosphate</text>
        <dbReference type="Rhea" id="RHEA:18109"/>
        <dbReference type="ChEBI" id="CHEBI:33019"/>
        <dbReference type="ChEBI" id="CHEBI:57677"/>
        <dbReference type="ChEBI" id="CHEBI:58756"/>
        <dbReference type="ChEBI" id="CHEBI:58837"/>
        <dbReference type="EC" id="2.5.1.42"/>
    </reaction>
</comment>
<keyword evidence="7 12" id="KW-1133">Transmembrane helix</keyword>
<dbReference type="HAMAP" id="MF_01286">
    <property type="entry name" value="DGGGP_synth"/>
    <property type="match status" value="1"/>
</dbReference>
<evidence type="ECO:0000256" key="1">
    <source>
        <dbReference type="ARBA" id="ARBA00004651"/>
    </source>
</evidence>
<keyword evidence="4 12" id="KW-0808">Transferase</keyword>
<dbReference type="UniPathway" id="UPA00940"/>
<dbReference type="GO" id="GO:0000287">
    <property type="term" value="F:magnesium ion binding"/>
    <property type="evidence" value="ECO:0007669"/>
    <property type="project" value="UniProtKB-UniRule"/>
</dbReference>
<dbReference type="HOGENOM" id="CLU_073311_1_1_2"/>
<feature type="transmembrane region" description="Helical" evidence="12">
    <location>
        <begin position="108"/>
        <end position="124"/>
    </location>
</feature>
<comment type="cofactor">
    <cofactor evidence="12">
        <name>Mg(2+)</name>
        <dbReference type="ChEBI" id="CHEBI:18420"/>
    </cofactor>
</comment>
<evidence type="ECO:0000256" key="12">
    <source>
        <dbReference type="HAMAP-Rule" id="MF_01286"/>
    </source>
</evidence>
<feature type="transmembrane region" description="Helical" evidence="12">
    <location>
        <begin position="40"/>
        <end position="60"/>
    </location>
</feature>
<accession>E0SQL9</accession>
<comment type="subcellular location">
    <subcellularLocation>
        <location evidence="1 12">Cell membrane</location>
        <topology evidence="1 12">Multi-pass membrane protein</topology>
    </subcellularLocation>
</comment>
<keyword evidence="11 12" id="KW-1208">Phospholipid metabolism</keyword>
<dbReference type="Pfam" id="PF01040">
    <property type="entry name" value="UbiA"/>
    <property type="match status" value="1"/>
</dbReference>
<dbReference type="KEGG" id="iag:Igag_1473"/>
<dbReference type="InterPro" id="IPR044878">
    <property type="entry name" value="UbiA_sf"/>
</dbReference>
<organism evidence="13 14">
    <name type="scientific">Ignisphaera aggregans (strain DSM 17230 / JCM 13409 / AQ1.S1)</name>
    <dbReference type="NCBI Taxonomy" id="583356"/>
    <lineage>
        <taxon>Archaea</taxon>
        <taxon>Thermoproteota</taxon>
        <taxon>Thermoprotei</taxon>
        <taxon>Desulfurococcales</taxon>
        <taxon>Desulfurococcaceae</taxon>
        <taxon>Ignisphaera</taxon>
    </lineage>
</organism>
<dbReference type="GO" id="GO:0046474">
    <property type="term" value="P:glycerophospholipid biosynthetic process"/>
    <property type="evidence" value="ECO:0007669"/>
    <property type="project" value="UniProtKB-UniRule"/>
</dbReference>
<keyword evidence="3 12" id="KW-0444">Lipid biosynthesis</keyword>
<evidence type="ECO:0000313" key="14">
    <source>
        <dbReference type="Proteomes" id="UP000001304"/>
    </source>
</evidence>
<dbReference type="Gene3D" id="1.10.357.140">
    <property type="entry name" value="UbiA prenyltransferase"/>
    <property type="match status" value="1"/>
</dbReference>
<name>E0SQL9_IGNAA</name>
<proteinExistence type="inferred from homology"/>
<dbReference type="PANTHER" id="PTHR42723:SF1">
    <property type="entry name" value="CHLOROPHYLL SYNTHASE, CHLOROPLASTIC"/>
    <property type="match status" value="1"/>
</dbReference>
<evidence type="ECO:0000256" key="9">
    <source>
        <dbReference type="ARBA" id="ARBA00023136"/>
    </source>
</evidence>
<feature type="transmembrane region" description="Helical" evidence="12">
    <location>
        <begin position="208"/>
        <end position="230"/>
    </location>
</feature>
<keyword evidence="14" id="KW-1185">Reference proteome</keyword>
<evidence type="ECO:0000256" key="11">
    <source>
        <dbReference type="ARBA" id="ARBA00023264"/>
    </source>
</evidence>
<keyword evidence="5 12" id="KW-0812">Transmembrane</keyword>